<gene>
    <name evidence="1" type="ORF">KCG35_09170</name>
</gene>
<keyword evidence="2" id="KW-1185">Reference proteome</keyword>
<comment type="caution">
    <text evidence="1">The sequence shown here is derived from an EMBL/GenBank/DDBJ whole genome shotgun (WGS) entry which is preliminary data.</text>
</comment>
<dbReference type="EMBL" id="JAGSOY010000016">
    <property type="protein sequence ID" value="MBU2711231.1"/>
    <property type="molecule type" value="Genomic_DNA"/>
</dbReference>
<dbReference type="Proteomes" id="UP000690515">
    <property type="component" value="Unassembled WGS sequence"/>
</dbReference>
<name>A0ABS5ZAZ0_9GAMM</name>
<evidence type="ECO:0000313" key="1">
    <source>
        <dbReference type="EMBL" id="MBU2711231.1"/>
    </source>
</evidence>
<evidence type="ECO:0000313" key="2">
    <source>
        <dbReference type="Proteomes" id="UP000690515"/>
    </source>
</evidence>
<sequence>MTDSTPLQACQRYVDVRYQRAVQLMQYWQQESEINTERGESKPPQYALADAFVLLMWQAVVGWVYELNAHYHCQCEAIQLLHPEHVSDEASLPMDFQHLFELARQSDSWLAQLLSAVKQLSISTSSITSPSLFSWTSPGIAGEAGNTHKKNKFNNQIPVTHIDTQTETASLLQSSDIDVTDLVTQFGKAWLTSFLEEINRARMLLVEY</sequence>
<accession>A0ABS5ZAZ0</accession>
<reference evidence="1 2" key="1">
    <citation type="submission" date="2021-04" db="EMBL/GenBank/DDBJ databases">
        <authorList>
            <person name="Pira H."/>
            <person name="Risdian C."/>
            <person name="Wink J."/>
        </authorList>
    </citation>
    <scope>NUCLEOTIDE SEQUENCE [LARGE SCALE GENOMIC DNA]</scope>
    <source>
        <strain evidence="1 2">WH53</strain>
    </source>
</reference>
<dbReference type="RefSeq" id="WP_215819394.1">
    <property type="nucleotide sequence ID" value="NZ_JAGSOY010000016.1"/>
</dbReference>
<organism evidence="1 2">
    <name type="scientific">Zooshikella harenae</name>
    <dbReference type="NCBI Taxonomy" id="2827238"/>
    <lineage>
        <taxon>Bacteria</taxon>
        <taxon>Pseudomonadati</taxon>
        <taxon>Pseudomonadota</taxon>
        <taxon>Gammaproteobacteria</taxon>
        <taxon>Oceanospirillales</taxon>
        <taxon>Zooshikellaceae</taxon>
        <taxon>Zooshikella</taxon>
    </lineage>
</organism>
<proteinExistence type="predicted"/>
<protein>
    <submittedName>
        <fullName evidence="1">Uncharacterized protein</fullName>
    </submittedName>
</protein>